<evidence type="ECO:0000259" key="7">
    <source>
        <dbReference type="SMART" id="SM00198"/>
    </source>
</evidence>
<dbReference type="EMBL" id="LR899010">
    <property type="protein sequence ID" value="CAD7083417.1"/>
    <property type="molecule type" value="Genomic_DNA"/>
</dbReference>
<comment type="similarity">
    <text evidence="2">Belongs to the CRISP family.</text>
</comment>
<comment type="subcellular location">
    <subcellularLocation>
        <location evidence="1">Secreted</location>
    </subcellularLocation>
</comment>
<gene>
    <name evidence="8" type="ORF">HERILL_LOCUS6378</name>
</gene>
<dbReference type="PANTHER" id="PTHR10334">
    <property type="entry name" value="CYSTEINE-RICH SECRETORY PROTEIN-RELATED"/>
    <property type="match status" value="1"/>
</dbReference>
<dbReference type="Gene3D" id="3.40.33.10">
    <property type="entry name" value="CAP"/>
    <property type="match status" value="1"/>
</dbReference>
<protein>
    <recommendedName>
        <fullName evidence="5">Venom allergen-1</fullName>
    </recommendedName>
</protein>
<evidence type="ECO:0000256" key="3">
    <source>
        <dbReference type="ARBA" id="ARBA00022525"/>
    </source>
</evidence>
<dbReference type="SMART" id="SM00198">
    <property type="entry name" value="SCP"/>
    <property type="match status" value="1"/>
</dbReference>
<name>A0A7R8UM55_HERIL</name>
<dbReference type="AlphaFoldDB" id="A0A7R8UM55"/>
<dbReference type="GO" id="GO:0005576">
    <property type="term" value="C:extracellular region"/>
    <property type="evidence" value="ECO:0007669"/>
    <property type="project" value="UniProtKB-SubCell"/>
</dbReference>
<evidence type="ECO:0000313" key="9">
    <source>
        <dbReference type="Proteomes" id="UP000594454"/>
    </source>
</evidence>
<dbReference type="InterPro" id="IPR002413">
    <property type="entry name" value="V5_allergen-like"/>
</dbReference>
<keyword evidence="4 6" id="KW-0732">Signal</keyword>
<dbReference type="Pfam" id="PF00188">
    <property type="entry name" value="CAP"/>
    <property type="match status" value="1"/>
</dbReference>
<sequence>MFKSIFLIASLAAYTLAQTADYCSSSLCSGYKHIACGNSGAFAPSCASDKELIRMEPYIDIIVAKHNAYRNTVAAGGLPGFEPALRMGTMQWDSELAYLAELNVKQCVMQHDSCRNTDRFQWSGQNLAWTWGIPAADPGKAFEKGIDNWFNEYQNANMEYINSYPSVSPVIGHFTPIVNDRNIRVGCAQVRQSSNGGTEYFMACNYAQTNILGLKVYTSGATASKCVTGTNPAYPALCSVNEPIDPNTIF</sequence>
<dbReference type="InParanoid" id="A0A7R8UM55"/>
<dbReference type="PRINTS" id="PR00838">
    <property type="entry name" value="V5ALLERGEN"/>
</dbReference>
<dbReference type="Proteomes" id="UP000594454">
    <property type="component" value="Chromosome 2"/>
</dbReference>
<dbReference type="CDD" id="cd05380">
    <property type="entry name" value="CAP_euk"/>
    <property type="match status" value="1"/>
</dbReference>
<evidence type="ECO:0000313" key="8">
    <source>
        <dbReference type="EMBL" id="CAD7083417.1"/>
    </source>
</evidence>
<dbReference type="FunCoup" id="A0A7R8UM55">
    <property type="interactions" value="105"/>
</dbReference>
<dbReference type="OrthoDB" id="414826at2759"/>
<evidence type="ECO:0000256" key="2">
    <source>
        <dbReference type="ARBA" id="ARBA00009923"/>
    </source>
</evidence>
<reference evidence="8 9" key="1">
    <citation type="submission" date="2020-11" db="EMBL/GenBank/DDBJ databases">
        <authorList>
            <person name="Wallbank WR R."/>
            <person name="Pardo Diaz C."/>
            <person name="Kozak K."/>
            <person name="Martin S."/>
            <person name="Jiggins C."/>
            <person name="Moest M."/>
            <person name="Warren A I."/>
            <person name="Generalovic N T."/>
            <person name="Byers J.R.P. K."/>
            <person name="Montejo-Kovacevich G."/>
            <person name="Yen C E."/>
        </authorList>
    </citation>
    <scope>NUCLEOTIDE SEQUENCE [LARGE SCALE GENOMIC DNA]</scope>
</reference>
<evidence type="ECO:0000256" key="6">
    <source>
        <dbReference type="SAM" id="SignalP"/>
    </source>
</evidence>
<evidence type="ECO:0000256" key="5">
    <source>
        <dbReference type="ARBA" id="ARBA00068306"/>
    </source>
</evidence>
<proteinExistence type="inferred from homology"/>
<dbReference type="InterPro" id="IPR035940">
    <property type="entry name" value="CAP_sf"/>
</dbReference>
<feature type="domain" description="SCP" evidence="7">
    <location>
        <begin position="57"/>
        <end position="213"/>
    </location>
</feature>
<feature type="chain" id="PRO_5031362727" description="Venom allergen-1" evidence="6">
    <location>
        <begin position="18"/>
        <end position="250"/>
    </location>
</feature>
<accession>A0A7R8UM55</accession>
<dbReference type="PIRSF" id="PIRSF038921">
    <property type="entry name" value="P14a"/>
    <property type="match status" value="1"/>
</dbReference>
<evidence type="ECO:0000256" key="4">
    <source>
        <dbReference type="ARBA" id="ARBA00022729"/>
    </source>
</evidence>
<dbReference type="InterPro" id="IPR014044">
    <property type="entry name" value="CAP_dom"/>
</dbReference>
<evidence type="ECO:0000256" key="1">
    <source>
        <dbReference type="ARBA" id="ARBA00004613"/>
    </source>
</evidence>
<dbReference type="SUPFAM" id="SSF55797">
    <property type="entry name" value="PR-1-like"/>
    <property type="match status" value="1"/>
</dbReference>
<keyword evidence="9" id="KW-1185">Reference proteome</keyword>
<feature type="signal peptide" evidence="6">
    <location>
        <begin position="1"/>
        <end position="17"/>
    </location>
</feature>
<keyword evidence="3" id="KW-0964">Secreted</keyword>
<dbReference type="InterPro" id="IPR001283">
    <property type="entry name" value="CRISP-related"/>
</dbReference>
<organism evidence="8 9">
    <name type="scientific">Hermetia illucens</name>
    <name type="common">Black soldier fly</name>
    <dbReference type="NCBI Taxonomy" id="343691"/>
    <lineage>
        <taxon>Eukaryota</taxon>
        <taxon>Metazoa</taxon>
        <taxon>Ecdysozoa</taxon>
        <taxon>Arthropoda</taxon>
        <taxon>Hexapoda</taxon>
        <taxon>Insecta</taxon>
        <taxon>Pterygota</taxon>
        <taxon>Neoptera</taxon>
        <taxon>Endopterygota</taxon>
        <taxon>Diptera</taxon>
        <taxon>Brachycera</taxon>
        <taxon>Stratiomyomorpha</taxon>
        <taxon>Stratiomyidae</taxon>
        <taxon>Hermetiinae</taxon>
        <taxon>Hermetia</taxon>
    </lineage>
</organism>
<dbReference type="FunFam" id="3.40.33.10:FF:000007">
    <property type="entry name" value="Venom allergen"/>
    <property type="match status" value="1"/>
</dbReference>
<dbReference type="OMA" id="HNEYRNF"/>
<dbReference type="InterPro" id="IPR034763">
    <property type="entry name" value="P14a_insect"/>
</dbReference>